<feature type="short sequence motif" description="HXTX 1" evidence="2">
    <location>
        <begin position="73"/>
        <end position="76"/>
    </location>
</feature>
<keyword evidence="5" id="KW-1185">Reference proteome</keyword>
<dbReference type="PANTHER" id="PTHR35561">
    <property type="entry name" value="RNA 2',3'-CYCLIC PHOSPHODIESTERASE"/>
    <property type="match status" value="1"/>
</dbReference>
<feature type="domain" description="Phosphoesterase HXTX" evidence="3">
    <location>
        <begin position="45"/>
        <end position="122"/>
    </location>
</feature>
<gene>
    <name evidence="4" type="ORF">GCM10010981_37920</name>
</gene>
<evidence type="ECO:0000313" key="5">
    <source>
        <dbReference type="Proteomes" id="UP000620046"/>
    </source>
</evidence>
<dbReference type="GO" id="GO:0016874">
    <property type="term" value="F:ligase activity"/>
    <property type="evidence" value="ECO:0007669"/>
    <property type="project" value="UniProtKB-KW"/>
</dbReference>
<dbReference type="PANTHER" id="PTHR35561:SF1">
    <property type="entry name" value="RNA 2',3'-CYCLIC PHOSPHODIESTERASE"/>
    <property type="match status" value="1"/>
</dbReference>
<reference evidence="5" key="1">
    <citation type="journal article" date="2019" name="Int. J. Syst. Evol. Microbiol.">
        <title>The Global Catalogue of Microorganisms (GCM) 10K type strain sequencing project: providing services to taxonomists for standard genome sequencing and annotation.</title>
        <authorList>
            <consortium name="The Broad Institute Genomics Platform"/>
            <consortium name="The Broad Institute Genome Sequencing Center for Infectious Disease"/>
            <person name="Wu L."/>
            <person name="Ma J."/>
        </authorList>
    </citation>
    <scope>NUCLEOTIDE SEQUENCE [LARGE SCALE GENOMIC DNA]</scope>
    <source>
        <strain evidence="5">CGMCC 1.15439</strain>
    </source>
</reference>
<dbReference type="InterPro" id="IPR014051">
    <property type="entry name" value="Phosphoesterase_HXTX"/>
</dbReference>
<evidence type="ECO:0000313" key="4">
    <source>
        <dbReference type="EMBL" id="GGA45250.1"/>
    </source>
</evidence>
<sequence>MMRYPSHMSRTAPPTAQAELFHSSVGAFAETHRLFFALVPDVATRHEINHGAAAVQQQHPKLRARWVRPERFHATLNFLGDFPAVPDEVVEKAMAVADQMRVAPFAWTLDYVASFRGREPPCVLRSSQVPEPLLALWQGMHAALVEAGLRLRNERQFTPHVTLAYGRHELPQATPVTPIVWQVDRFVLIHNVVGKGNYQVLGCWKLSE</sequence>
<dbReference type="NCBIfam" id="TIGR02258">
    <property type="entry name" value="2_5_ligase"/>
    <property type="match status" value="1"/>
</dbReference>
<dbReference type="Proteomes" id="UP000620046">
    <property type="component" value="Unassembled WGS sequence"/>
</dbReference>
<comment type="catalytic activity">
    <reaction evidence="2">
        <text>a 3'-end 2',3'-cyclophospho-ribonucleotide-RNA + H2O = a 3'-end 2'-phospho-ribonucleotide-RNA + H(+)</text>
        <dbReference type="Rhea" id="RHEA:11828"/>
        <dbReference type="Rhea" id="RHEA-COMP:10464"/>
        <dbReference type="Rhea" id="RHEA-COMP:17353"/>
        <dbReference type="ChEBI" id="CHEBI:15377"/>
        <dbReference type="ChEBI" id="CHEBI:15378"/>
        <dbReference type="ChEBI" id="CHEBI:83064"/>
        <dbReference type="ChEBI" id="CHEBI:173113"/>
        <dbReference type="EC" id="3.1.4.58"/>
    </reaction>
</comment>
<comment type="similarity">
    <text evidence="2">Belongs to the 2H phosphoesterase superfamily. ThpR family.</text>
</comment>
<dbReference type="Pfam" id="PF02834">
    <property type="entry name" value="LigT_PEase"/>
    <property type="match status" value="1"/>
</dbReference>
<dbReference type="InterPro" id="IPR009097">
    <property type="entry name" value="Cyclic_Pdiesterase"/>
</dbReference>
<dbReference type="EMBL" id="BMJA01000004">
    <property type="protein sequence ID" value="GGA45250.1"/>
    <property type="molecule type" value="Genomic_DNA"/>
</dbReference>
<dbReference type="SUPFAM" id="SSF55144">
    <property type="entry name" value="LigT-like"/>
    <property type="match status" value="1"/>
</dbReference>
<evidence type="ECO:0000259" key="3">
    <source>
        <dbReference type="Pfam" id="PF02834"/>
    </source>
</evidence>
<evidence type="ECO:0000256" key="2">
    <source>
        <dbReference type="HAMAP-Rule" id="MF_01940"/>
    </source>
</evidence>
<keyword evidence="4" id="KW-0436">Ligase</keyword>
<dbReference type="HAMAP" id="MF_01940">
    <property type="entry name" value="RNA_CPDase"/>
    <property type="match status" value="1"/>
</dbReference>
<evidence type="ECO:0000256" key="1">
    <source>
        <dbReference type="ARBA" id="ARBA00022801"/>
    </source>
</evidence>
<dbReference type="EC" id="3.1.4.58" evidence="2"/>
<organism evidence="4 5">
    <name type="scientific">Dyella nitratireducens</name>
    <dbReference type="NCBI Taxonomy" id="1849580"/>
    <lineage>
        <taxon>Bacteria</taxon>
        <taxon>Pseudomonadati</taxon>
        <taxon>Pseudomonadota</taxon>
        <taxon>Gammaproteobacteria</taxon>
        <taxon>Lysobacterales</taxon>
        <taxon>Rhodanobacteraceae</taxon>
        <taxon>Dyella</taxon>
    </lineage>
</organism>
<proteinExistence type="inferred from homology"/>
<comment type="function">
    <text evidence="2">Hydrolyzes RNA 2',3'-cyclic phosphodiester to an RNA 2'-phosphomonoester.</text>
</comment>
<dbReference type="InterPro" id="IPR004175">
    <property type="entry name" value="RNA_CPDase"/>
</dbReference>
<keyword evidence="1 2" id="KW-0378">Hydrolase</keyword>
<protein>
    <recommendedName>
        <fullName evidence="2">RNA 2',3'-cyclic phosphodiesterase</fullName>
        <shortName evidence="2">RNA 2',3'-CPDase</shortName>
        <ecNumber evidence="2">3.1.4.58</ecNumber>
    </recommendedName>
</protein>
<accession>A0ABQ1GJP8</accession>
<feature type="short sequence motif" description="HXTX 2" evidence="2">
    <location>
        <begin position="160"/>
        <end position="163"/>
    </location>
</feature>
<dbReference type="Gene3D" id="3.90.1140.10">
    <property type="entry name" value="Cyclic phosphodiesterase"/>
    <property type="match status" value="1"/>
</dbReference>
<comment type="caution">
    <text evidence="4">The sequence shown here is derived from an EMBL/GenBank/DDBJ whole genome shotgun (WGS) entry which is preliminary data.</text>
</comment>
<feature type="active site" description="Proton acceptor" evidence="2">
    <location>
        <position position="160"/>
    </location>
</feature>
<name>A0ABQ1GJP8_9GAMM</name>
<feature type="active site" description="Proton donor" evidence="2">
    <location>
        <position position="73"/>
    </location>
</feature>